<feature type="domain" description="Heterokaryon incompatibility" evidence="1">
    <location>
        <begin position="62"/>
        <end position="272"/>
    </location>
</feature>
<evidence type="ECO:0000313" key="2">
    <source>
        <dbReference type="EMBL" id="KAF4632323.1"/>
    </source>
</evidence>
<dbReference type="PANTHER" id="PTHR24148:SF73">
    <property type="entry name" value="HET DOMAIN PROTEIN (AFU_ORTHOLOGUE AFUA_8G01020)"/>
    <property type="match status" value="1"/>
</dbReference>
<gene>
    <name evidence="2" type="ORF">G7Y89_g5806</name>
</gene>
<dbReference type="AlphaFoldDB" id="A0A8H4W328"/>
<comment type="caution">
    <text evidence="2">The sequence shown here is derived from an EMBL/GenBank/DDBJ whole genome shotgun (WGS) entry which is preliminary data.</text>
</comment>
<dbReference type="OrthoDB" id="3553147at2759"/>
<organism evidence="2 3">
    <name type="scientific">Cudoniella acicularis</name>
    <dbReference type="NCBI Taxonomy" id="354080"/>
    <lineage>
        <taxon>Eukaryota</taxon>
        <taxon>Fungi</taxon>
        <taxon>Dikarya</taxon>
        <taxon>Ascomycota</taxon>
        <taxon>Pezizomycotina</taxon>
        <taxon>Leotiomycetes</taxon>
        <taxon>Helotiales</taxon>
        <taxon>Tricladiaceae</taxon>
        <taxon>Cudoniella</taxon>
    </lineage>
</organism>
<evidence type="ECO:0000259" key="1">
    <source>
        <dbReference type="Pfam" id="PF06985"/>
    </source>
</evidence>
<evidence type="ECO:0000313" key="3">
    <source>
        <dbReference type="Proteomes" id="UP000566819"/>
    </source>
</evidence>
<dbReference type="PANTHER" id="PTHR24148">
    <property type="entry name" value="ANKYRIN REPEAT DOMAIN-CONTAINING PROTEIN 39 HOMOLOG-RELATED"/>
    <property type="match status" value="1"/>
</dbReference>
<dbReference type="EMBL" id="JAAMPI010000357">
    <property type="protein sequence ID" value="KAF4632323.1"/>
    <property type="molecule type" value="Genomic_DNA"/>
</dbReference>
<dbReference type="Pfam" id="PF26639">
    <property type="entry name" value="Het-6_barrel"/>
    <property type="match status" value="1"/>
</dbReference>
<dbReference type="InterPro" id="IPR052895">
    <property type="entry name" value="HetReg/Transcr_Mod"/>
</dbReference>
<keyword evidence="3" id="KW-1185">Reference proteome</keyword>
<reference evidence="2 3" key="1">
    <citation type="submission" date="2020-03" db="EMBL/GenBank/DDBJ databases">
        <title>Draft Genome Sequence of Cudoniella acicularis.</title>
        <authorList>
            <person name="Buettner E."/>
            <person name="Kellner H."/>
        </authorList>
    </citation>
    <scope>NUCLEOTIDE SEQUENCE [LARGE SCALE GENOMIC DNA]</scope>
    <source>
        <strain evidence="2 3">DSM 108380</strain>
    </source>
</reference>
<dbReference type="InterPro" id="IPR010730">
    <property type="entry name" value="HET"/>
</dbReference>
<name>A0A8H4W328_9HELO</name>
<proteinExistence type="predicted"/>
<protein>
    <recommendedName>
        <fullName evidence="1">Heterokaryon incompatibility domain-containing protein</fullName>
    </recommendedName>
</protein>
<sequence length="680" mass="77885">MDDSDEYEFDVDPATLERIPWLETPLDPKNPCIRILKLHQGADDSPITCSLQVVSLDDNPGYESLSYVWGDAKKTKPIIVGGEIFNATENLVDFLSSLRQQTADRSLWADAICIDQSNAEEKGRQIELMTRIYRQAKEAHIWFGHFTQSWTDEIKGDSGGYIPACELTSDQWNQTEKWCLEELGQFLRAGGKAQKGQELLGFDTTIMSQTLAMLDDVAGGKHFHEFPLFSVTDNGTTKAGEFVMNRHWLIIHDCFRWLLSRPWWTRVWTLQEAVLPQVDPTVHAYPYSFRLSRLLNGLKSILDHSNGCCKKLGRLFTVAYLRSLFAGESRAWAVHQHRERFIELEPPCIPLEEAIDSARGRNATVPQDHFFGILGLLHPELQEKWFATFGYSCTTAETFSQCSKLLYDYYQSLLRLGEAKGVRRSLTSNLPSWAIDLSAEVPASYDGNQRWELFDASLQSRYEGVDEWVELAGPALTVNAIPIGTVGVCAKRLSEYELDLLGNPHAPDVMLRHVSEWQRLYVDCAGPSDFDKFWRAAFMDRNIWLYYMHKRKPLPAKRLAEIKQWWESWNETGNSRDLHVDNQSGDNKPGDYHYRALKLNFEKHRFFCTVRGEPGMGPAEARPSDEIFVFQGCQAPTVLRRREGSNGKDDFLFVGLCFLDGWMYGRAIHSRAKWQTLTLY</sequence>
<accession>A0A8H4W328</accession>
<dbReference type="Proteomes" id="UP000566819">
    <property type="component" value="Unassembled WGS sequence"/>
</dbReference>
<dbReference type="Pfam" id="PF06985">
    <property type="entry name" value="HET"/>
    <property type="match status" value="1"/>
</dbReference>